<dbReference type="Gene3D" id="2.60.120.630">
    <property type="entry name" value="mth639 domain like"/>
    <property type="match status" value="1"/>
</dbReference>
<protein>
    <recommendedName>
        <fullName evidence="3">DUF371 domain-containing protein</fullName>
    </recommendedName>
</protein>
<dbReference type="InterPro" id="IPR007171">
    <property type="entry name" value="DUF371"/>
</dbReference>
<dbReference type="KEGG" id="aman:B6F84_02600"/>
<evidence type="ECO:0008006" key="3">
    <source>
        <dbReference type="Google" id="ProtNLM"/>
    </source>
</evidence>
<dbReference type="GeneID" id="41589773"/>
<dbReference type="Pfam" id="PF04027">
    <property type="entry name" value="DUF371"/>
    <property type="match status" value="1"/>
</dbReference>
<keyword evidence="2" id="KW-1185">Reference proteome</keyword>
<dbReference type="PANTHER" id="PTHR40696">
    <property type="entry name" value="DUF371 FAMILY PROTEIN"/>
    <property type="match status" value="1"/>
</dbReference>
<evidence type="ECO:0000313" key="2">
    <source>
        <dbReference type="Proteomes" id="UP000193404"/>
    </source>
</evidence>
<dbReference type="Proteomes" id="UP000193404">
    <property type="component" value="Chromosome"/>
</dbReference>
<gene>
    <name evidence="1" type="ORF">B6F84_02600</name>
</gene>
<dbReference type="EMBL" id="CP020477">
    <property type="protein sequence ID" value="ARM75027.1"/>
    <property type="molecule type" value="Genomic_DNA"/>
</dbReference>
<dbReference type="PANTHER" id="PTHR40696:SF1">
    <property type="entry name" value="DUF371 DOMAIN-CONTAINING PROTEIN"/>
    <property type="match status" value="1"/>
</dbReference>
<dbReference type="RefSeq" id="WP_148690782.1">
    <property type="nucleotide sequence ID" value="NZ_CP020477.1"/>
</dbReference>
<organism evidence="1 2">
    <name type="scientific">Acidianus manzaensis</name>
    <dbReference type="NCBI Taxonomy" id="282676"/>
    <lineage>
        <taxon>Archaea</taxon>
        <taxon>Thermoproteota</taxon>
        <taxon>Thermoprotei</taxon>
        <taxon>Sulfolobales</taxon>
        <taxon>Sulfolobaceae</taxon>
        <taxon>Acidianus</taxon>
    </lineage>
</organism>
<accession>A0A1W6JXQ1</accession>
<dbReference type="STRING" id="282676.B6F84_02600"/>
<dbReference type="OrthoDB" id="9265at2157"/>
<sequence length="158" mass="17819">MISYDSFTIYGHHNVLALHETTLEFTKENFLTPRGDCIIGINSTKAIKDLDNKVKEILKNNGYGYVILKVGNYLDIIKGRGDEKLTFSNEIKMIIRKSTFISDSTLLIKADKSAKDINRDIINLLKQGNKGLVTVIASDIPLKDEEVLRIFVNFNPSI</sequence>
<reference evidence="1 2" key="1">
    <citation type="submission" date="2017-03" db="EMBL/GenBank/DDBJ databases">
        <title>Sulfur activation and transportation mechanism of thermophilic Archaea Acidianus manzaensis YN-25.</title>
        <authorList>
            <person name="Ma Y."/>
            <person name="Yang Y."/>
            <person name="Xia J."/>
        </authorList>
    </citation>
    <scope>NUCLEOTIDE SEQUENCE [LARGE SCALE GENOMIC DNA]</scope>
    <source>
        <strain evidence="1 2">YN-25</strain>
    </source>
</reference>
<proteinExistence type="predicted"/>
<dbReference type="AlphaFoldDB" id="A0A1W6JXQ1"/>
<dbReference type="InterPro" id="IPR023131">
    <property type="entry name" value="Mth639-like_dom_sf"/>
</dbReference>
<evidence type="ECO:0000313" key="1">
    <source>
        <dbReference type="EMBL" id="ARM75027.1"/>
    </source>
</evidence>
<name>A0A1W6JXQ1_9CREN</name>